<feature type="compositionally biased region" description="Polar residues" evidence="1">
    <location>
        <begin position="8"/>
        <end position="35"/>
    </location>
</feature>
<feature type="compositionally biased region" description="Basic residues" evidence="1">
    <location>
        <begin position="36"/>
        <end position="48"/>
    </location>
</feature>
<gene>
    <name evidence="3" type="ORF">E3N88_00786</name>
</gene>
<reference evidence="3 4" key="1">
    <citation type="submission" date="2019-05" db="EMBL/GenBank/DDBJ databases">
        <title>Mikania micrantha, genome provides insights into the molecular mechanism of rapid growth.</title>
        <authorList>
            <person name="Liu B."/>
        </authorList>
    </citation>
    <scope>NUCLEOTIDE SEQUENCE [LARGE SCALE GENOMIC DNA]</scope>
    <source>
        <strain evidence="3">NLD-2019</strain>
        <tissue evidence="3">Leaf</tissue>
    </source>
</reference>
<dbReference type="OrthoDB" id="1937754at2759"/>
<accession>A0A5N6Q1T1</accession>
<evidence type="ECO:0000313" key="3">
    <source>
        <dbReference type="EMBL" id="KAD7477650.1"/>
    </source>
</evidence>
<sequence>MWKYGYSETIQEPSPQQQTYSRQSNNTHHQPTRSGSQHRRPNQGRGSHRGANNNHNRSPHLGQNYQRGPPKQASWASYAQPPWAAPSGQPPYWAPWWAAPPPCPYPTQGWASPWNPPSQRPPSSRSSGPSRPAAQAHVSESDYSPFEPTDLGAALNAMSLDEEDTSWIMDTGATHHLSADPGIYSNSPLSPSINSVFVGNGQKLPILGSGNTTLPFSQSTLKLNKVLYTLHIIKNLISVKQFTIDNFVSVEFDPSGFSVKDYKNGKILTRHNSKGPLYCNSRPYWILSALPHWAHGFAFGYPGENFPGRSPIPGLLPPEHA</sequence>
<evidence type="ECO:0000259" key="2">
    <source>
        <dbReference type="Pfam" id="PF22936"/>
    </source>
</evidence>
<proteinExistence type="predicted"/>
<feature type="domain" description="Retrovirus-related Pol polyprotein from transposon TNT 1-94-like beta-barrel" evidence="2">
    <location>
        <begin position="167"/>
        <end position="244"/>
    </location>
</feature>
<feature type="region of interest" description="Disordered" evidence="1">
    <location>
        <begin position="1"/>
        <end position="84"/>
    </location>
</feature>
<dbReference type="PANTHER" id="PTHR47592">
    <property type="entry name" value="PBF68 PROTEIN"/>
    <property type="match status" value="1"/>
</dbReference>
<keyword evidence="4" id="KW-1185">Reference proteome</keyword>
<dbReference type="PANTHER" id="PTHR47592:SF27">
    <property type="entry name" value="OS08G0421700 PROTEIN"/>
    <property type="match status" value="1"/>
</dbReference>
<evidence type="ECO:0000256" key="1">
    <source>
        <dbReference type="SAM" id="MobiDB-lite"/>
    </source>
</evidence>
<feature type="compositionally biased region" description="Low complexity" evidence="1">
    <location>
        <begin position="121"/>
        <end position="132"/>
    </location>
</feature>
<dbReference type="AlphaFoldDB" id="A0A5N6Q1T1"/>
<dbReference type="InterPro" id="IPR054722">
    <property type="entry name" value="PolX-like_BBD"/>
</dbReference>
<name>A0A5N6Q1T1_9ASTR</name>
<feature type="compositionally biased region" description="Polar residues" evidence="1">
    <location>
        <begin position="50"/>
        <end position="66"/>
    </location>
</feature>
<comment type="caution">
    <text evidence="3">The sequence shown here is derived from an EMBL/GenBank/DDBJ whole genome shotgun (WGS) entry which is preliminary data.</text>
</comment>
<dbReference type="EMBL" id="SZYD01000001">
    <property type="protein sequence ID" value="KAD7477650.1"/>
    <property type="molecule type" value="Genomic_DNA"/>
</dbReference>
<feature type="region of interest" description="Disordered" evidence="1">
    <location>
        <begin position="110"/>
        <end position="146"/>
    </location>
</feature>
<evidence type="ECO:0000313" key="4">
    <source>
        <dbReference type="Proteomes" id="UP000326396"/>
    </source>
</evidence>
<protein>
    <recommendedName>
        <fullName evidence="2">Retrovirus-related Pol polyprotein from transposon TNT 1-94-like beta-barrel domain-containing protein</fullName>
    </recommendedName>
</protein>
<organism evidence="3 4">
    <name type="scientific">Mikania micrantha</name>
    <name type="common">bitter vine</name>
    <dbReference type="NCBI Taxonomy" id="192012"/>
    <lineage>
        <taxon>Eukaryota</taxon>
        <taxon>Viridiplantae</taxon>
        <taxon>Streptophyta</taxon>
        <taxon>Embryophyta</taxon>
        <taxon>Tracheophyta</taxon>
        <taxon>Spermatophyta</taxon>
        <taxon>Magnoliopsida</taxon>
        <taxon>eudicotyledons</taxon>
        <taxon>Gunneridae</taxon>
        <taxon>Pentapetalae</taxon>
        <taxon>asterids</taxon>
        <taxon>campanulids</taxon>
        <taxon>Asterales</taxon>
        <taxon>Asteraceae</taxon>
        <taxon>Asteroideae</taxon>
        <taxon>Heliantheae alliance</taxon>
        <taxon>Eupatorieae</taxon>
        <taxon>Mikania</taxon>
    </lineage>
</organism>
<dbReference type="Pfam" id="PF22936">
    <property type="entry name" value="Pol_BBD"/>
    <property type="match status" value="1"/>
</dbReference>
<dbReference type="Proteomes" id="UP000326396">
    <property type="component" value="Linkage Group LG1"/>
</dbReference>